<reference evidence="2 3" key="1">
    <citation type="journal article" date="2010" name="Int. J. Syst. Evol. Microbiol.">
        <title>Sphingopyxis bauzanensis sp. nov., a psychrophilic bacterium isolated from soil.</title>
        <authorList>
            <person name="Zhang D.C."/>
            <person name="Liu H.C."/>
            <person name="Xin Y.H."/>
            <person name="Zhou Y.G."/>
            <person name="Schinner F."/>
            <person name="Margesin R."/>
        </authorList>
    </citation>
    <scope>NUCLEOTIDE SEQUENCE [LARGE SCALE GENOMIC DNA]</scope>
    <source>
        <strain evidence="2 3">DSM 22271</strain>
    </source>
</reference>
<evidence type="ECO:0000259" key="1">
    <source>
        <dbReference type="Pfam" id="PF08281"/>
    </source>
</evidence>
<dbReference type="OrthoDB" id="7628065at2"/>
<dbReference type="InterPro" id="IPR013249">
    <property type="entry name" value="RNA_pol_sigma70_r4_t2"/>
</dbReference>
<dbReference type="InterPro" id="IPR036388">
    <property type="entry name" value="WH-like_DNA-bd_sf"/>
</dbReference>
<keyword evidence="3" id="KW-1185">Reference proteome</keyword>
<comment type="caution">
    <text evidence="2">The sequence shown here is derived from an EMBL/GenBank/DDBJ whole genome shotgun (WGS) entry which is preliminary data.</text>
</comment>
<name>A0A246JSK8_9SPHN</name>
<dbReference type="GO" id="GO:0006352">
    <property type="term" value="P:DNA-templated transcription initiation"/>
    <property type="evidence" value="ECO:0007669"/>
    <property type="project" value="InterPro"/>
</dbReference>
<sequence>MRWTIWRRREPRRRPLAAPSDARIARAEVAIAGLPELTREVFFMHRFEDLSYERIARRLDIDVKEVEGHIAATLIALRRALKDLD</sequence>
<dbReference type="GO" id="GO:0003677">
    <property type="term" value="F:DNA binding"/>
    <property type="evidence" value="ECO:0007669"/>
    <property type="project" value="InterPro"/>
</dbReference>
<dbReference type="SUPFAM" id="SSF88659">
    <property type="entry name" value="Sigma3 and sigma4 domains of RNA polymerase sigma factors"/>
    <property type="match status" value="1"/>
</dbReference>
<dbReference type="AlphaFoldDB" id="A0A246JSK8"/>
<dbReference type="RefSeq" id="WP_088442061.1">
    <property type="nucleotide sequence ID" value="NZ_BMMC01000007.1"/>
</dbReference>
<evidence type="ECO:0000313" key="3">
    <source>
        <dbReference type="Proteomes" id="UP000197361"/>
    </source>
</evidence>
<evidence type="ECO:0000313" key="2">
    <source>
        <dbReference type="EMBL" id="OWQ95969.1"/>
    </source>
</evidence>
<dbReference type="InterPro" id="IPR013324">
    <property type="entry name" value="RNA_pol_sigma_r3/r4-like"/>
</dbReference>
<proteinExistence type="predicted"/>
<organism evidence="2 3">
    <name type="scientific">Sphingopyxis bauzanensis</name>
    <dbReference type="NCBI Taxonomy" id="651663"/>
    <lineage>
        <taxon>Bacteria</taxon>
        <taxon>Pseudomonadati</taxon>
        <taxon>Pseudomonadota</taxon>
        <taxon>Alphaproteobacteria</taxon>
        <taxon>Sphingomonadales</taxon>
        <taxon>Sphingomonadaceae</taxon>
        <taxon>Sphingopyxis</taxon>
    </lineage>
</organism>
<feature type="domain" description="RNA polymerase sigma factor 70 region 4 type 2" evidence="1">
    <location>
        <begin position="28"/>
        <end position="71"/>
    </location>
</feature>
<dbReference type="EMBL" id="NISK01000003">
    <property type="protein sequence ID" value="OWQ95969.1"/>
    <property type="molecule type" value="Genomic_DNA"/>
</dbReference>
<dbReference type="Gene3D" id="1.10.10.10">
    <property type="entry name" value="Winged helix-like DNA-binding domain superfamily/Winged helix DNA-binding domain"/>
    <property type="match status" value="1"/>
</dbReference>
<protein>
    <recommendedName>
        <fullName evidence="1">RNA polymerase sigma factor 70 region 4 type 2 domain-containing protein</fullName>
    </recommendedName>
</protein>
<dbReference type="GO" id="GO:0016987">
    <property type="term" value="F:sigma factor activity"/>
    <property type="evidence" value="ECO:0007669"/>
    <property type="project" value="InterPro"/>
</dbReference>
<gene>
    <name evidence="2" type="ORF">CDQ92_14575</name>
</gene>
<dbReference type="Proteomes" id="UP000197361">
    <property type="component" value="Unassembled WGS sequence"/>
</dbReference>
<dbReference type="Pfam" id="PF08281">
    <property type="entry name" value="Sigma70_r4_2"/>
    <property type="match status" value="1"/>
</dbReference>
<accession>A0A246JSK8</accession>